<evidence type="ECO:0000256" key="2">
    <source>
        <dbReference type="ARBA" id="ARBA00022737"/>
    </source>
</evidence>
<dbReference type="EMBL" id="MTYJ01000069">
    <property type="protein sequence ID" value="OQV16885.1"/>
    <property type="molecule type" value="Genomic_DNA"/>
</dbReference>
<evidence type="ECO:0000259" key="4">
    <source>
        <dbReference type="PROSITE" id="PS50181"/>
    </source>
</evidence>
<dbReference type="InterPro" id="IPR001810">
    <property type="entry name" value="F-box_dom"/>
</dbReference>
<dbReference type="Gene3D" id="1.20.1280.50">
    <property type="match status" value="1"/>
</dbReference>
<evidence type="ECO:0000256" key="1">
    <source>
        <dbReference type="ARBA" id="ARBA00022574"/>
    </source>
</evidence>
<protein>
    <submittedName>
        <fullName evidence="5">F-box/WD repeat-containing protein 9</fullName>
    </submittedName>
</protein>
<name>A0A1W0WNU8_HYPEX</name>
<keyword evidence="1 3" id="KW-0853">WD repeat</keyword>
<dbReference type="PROSITE" id="PS00678">
    <property type="entry name" value="WD_REPEATS_1"/>
    <property type="match status" value="1"/>
</dbReference>
<keyword evidence="6" id="KW-1185">Reference proteome</keyword>
<keyword evidence="2" id="KW-0677">Repeat</keyword>
<dbReference type="PANTHER" id="PTHR22847:SF637">
    <property type="entry name" value="WD REPEAT DOMAIN 5B"/>
    <property type="match status" value="1"/>
</dbReference>
<feature type="repeat" description="WD" evidence="3">
    <location>
        <begin position="143"/>
        <end position="170"/>
    </location>
</feature>
<dbReference type="PANTHER" id="PTHR22847">
    <property type="entry name" value="WD40 REPEAT PROTEIN"/>
    <property type="match status" value="1"/>
</dbReference>
<accession>A0A1W0WNU8</accession>
<dbReference type="GO" id="GO:1990234">
    <property type="term" value="C:transferase complex"/>
    <property type="evidence" value="ECO:0007669"/>
    <property type="project" value="UniProtKB-ARBA"/>
</dbReference>
<dbReference type="PROSITE" id="PS50181">
    <property type="entry name" value="FBOX"/>
    <property type="match status" value="1"/>
</dbReference>
<dbReference type="Proteomes" id="UP000192578">
    <property type="component" value="Unassembled WGS sequence"/>
</dbReference>
<reference evidence="6" key="1">
    <citation type="submission" date="2017-01" db="EMBL/GenBank/DDBJ databases">
        <title>Comparative genomics of anhydrobiosis in the tardigrade Hypsibius dujardini.</title>
        <authorList>
            <person name="Yoshida Y."/>
            <person name="Koutsovoulos G."/>
            <person name="Laetsch D."/>
            <person name="Stevens L."/>
            <person name="Kumar S."/>
            <person name="Horikawa D."/>
            <person name="Ishino K."/>
            <person name="Komine S."/>
            <person name="Tomita M."/>
            <person name="Blaxter M."/>
            <person name="Arakawa K."/>
        </authorList>
    </citation>
    <scope>NUCLEOTIDE SEQUENCE [LARGE SCALE GENOMIC DNA]</scope>
    <source>
        <strain evidence="6">Z151</strain>
    </source>
</reference>
<gene>
    <name evidence="5" type="ORF">BV898_09056</name>
</gene>
<dbReference type="InterPro" id="IPR015943">
    <property type="entry name" value="WD40/YVTN_repeat-like_dom_sf"/>
</dbReference>
<dbReference type="OrthoDB" id="2305498at2759"/>
<dbReference type="InterPro" id="IPR036047">
    <property type="entry name" value="F-box-like_dom_sf"/>
</dbReference>
<dbReference type="Gene3D" id="2.130.10.10">
    <property type="entry name" value="YVTN repeat-like/Quinoprotein amine dehydrogenase"/>
    <property type="match status" value="2"/>
</dbReference>
<dbReference type="AlphaFoldDB" id="A0A1W0WNU8"/>
<feature type="domain" description="F-box" evidence="4">
    <location>
        <begin position="36"/>
        <end position="83"/>
    </location>
</feature>
<dbReference type="InterPro" id="IPR036322">
    <property type="entry name" value="WD40_repeat_dom_sf"/>
</dbReference>
<dbReference type="PROSITE" id="PS50082">
    <property type="entry name" value="WD_REPEATS_2"/>
    <property type="match status" value="1"/>
</dbReference>
<comment type="caution">
    <text evidence="5">The sequence shown here is derived from an EMBL/GenBank/DDBJ whole genome shotgun (WGS) entry which is preliminary data.</text>
</comment>
<dbReference type="SUPFAM" id="SSF50978">
    <property type="entry name" value="WD40 repeat-like"/>
    <property type="match status" value="1"/>
</dbReference>
<evidence type="ECO:0000256" key="3">
    <source>
        <dbReference type="PROSITE-ProRule" id="PRU00221"/>
    </source>
</evidence>
<organism evidence="5 6">
    <name type="scientific">Hypsibius exemplaris</name>
    <name type="common">Freshwater tardigrade</name>
    <dbReference type="NCBI Taxonomy" id="2072580"/>
    <lineage>
        <taxon>Eukaryota</taxon>
        <taxon>Metazoa</taxon>
        <taxon>Ecdysozoa</taxon>
        <taxon>Tardigrada</taxon>
        <taxon>Eutardigrada</taxon>
        <taxon>Parachela</taxon>
        <taxon>Hypsibioidea</taxon>
        <taxon>Hypsibiidae</taxon>
        <taxon>Hypsibius</taxon>
    </lineage>
</organism>
<sequence length="456" mass="50849">MEPLSQDFAELSEREVAGMDVCQEEEDEVPRRDQPRPVLDQLPVEILQHIGGFLEPTEIVESLSSTSSRLNEIFGSEQYWRIRIKNQWPASYPIIPDHVKQPAIWRHRCRDRETHFKLFKNAEKNMEKRIFGHGEGGLVGGDVNAVCFSKDGKLLCSGGRDRHVILWDLDAIKKRAPTDVAALLETGAPPNADFQSLLHTHAGWVWSLQSHGSLLSSGAWDCTINVSDLNHSVGAAAPKTTLKTTGSVTCHMWEGDRTIAGTFIGGVALFDTRAKTEPVFQKSQAHRHAVLGVHMENDRVILIGSDKKLQILDVRAGEFSIKKPIPNNDYGTQLCVRGGSVWVGTFKGHVLLYDQLGQELELVEDMTEAIGHSVGLKNQITGLHCDSGHILTCSMDRSAKMRQPTRKADLIWEHRADTGFTAMDFSRNNALALAWGPVVGIWWPKLRSLIVVFILY</sequence>
<dbReference type="InterPro" id="IPR001680">
    <property type="entry name" value="WD40_rpt"/>
</dbReference>
<dbReference type="Pfam" id="PF00400">
    <property type="entry name" value="WD40"/>
    <property type="match status" value="2"/>
</dbReference>
<proteinExistence type="predicted"/>
<evidence type="ECO:0000313" key="5">
    <source>
        <dbReference type="EMBL" id="OQV16885.1"/>
    </source>
</evidence>
<dbReference type="SUPFAM" id="SSF81383">
    <property type="entry name" value="F-box domain"/>
    <property type="match status" value="1"/>
</dbReference>
<evidence type="ECO:0000313" key="6">
    <source>
        <dbReference type="Proteomes" id="UP000192578"/>
    </source>
</evidence>
<dbReference type="SMART" id="SM00320">
    <property type="entry name" value="WD40"/>
    <property type="match status" value="4"/>
</dbReference>
<dbReference type="InterPro" id="IPR019775">
    <property type="entry name" value="WD40_repeat_CS"/>
</dbReference>